<organism evidence="1 2">
    <name type="scientific">Pendulispora rubella</name>
    <dbReference type="NCBI Taxonomy" id="2741070"/>
    <lineage>
        <taxon>Bacteria</taxon>
        <taxon>Pseudomonadati</taxon>
        <taxon>Myxococcota</taxon>
        <taxon>Myxococcia</taxon>
        <taxon>Myxococcales</taxon>
        <taxon>Sorangiineae</taxon>
        <taxon>Pendulisporaceae</taxon>
        <taxon>Pendulispora</taxon>
    </lineage>
</organism>
<accession>A0ABZ2LHP2</accession>
<dbReference type="Proteomes" id="UP001374803">
    <property type="component" value="Chromosome"/>
</dbReference>
<gene>
    <name evidence="1" type="ORF">LVJ94_24950</name>
</gene>
<dbReference type="RefSeq" id="WP_394840137.1">
    <property type="nucleotide sequence ID" value="NZ_CP089929.1"/>
</dbReference>
<keyword evidence="2" id="KW-1185">Reference proteome</keyword>
<sequence length="235" mass="26166">MAIVFSPHLDDAVLSAATRLMRGSAQVVNVFAGAPPPRVEMMAWERLTRAHSSAERHRERLAEDREAMTLLSCCAVYLDLPEKEHRERDIGDLCDRLRPFVASAREIWVPAAIGGHPDHVATRDAVLAAHAGGDGEVVFYADLPYAVRYGWPSWAIRTAAPRFLAPDAWLNGELTRRGLDPALLTPSVVTLDGDLRARKERAVRAYRTQLAALGLGPDQRDNWKTFLGHELAWRM</sequence>
<evidence type="ECO:0000313" key="2">
    <source>
        <dbReference type="Proteomes" id="UP001374803"/>
    </source>
</evidence>
<dbReference type="Gene3D" id="3.40.50.10320">
    <property type="entry name" value="LmbE-like"/>
    <property type="match status" value="1"/>
</dbReference>
<evidence type="ECO:0000313" key="1">
    <source>
        <dbReference type="EMBL" id="WXB10464.1"/>
    </source>
</evidence>
<reference evidence="1" key="1">
    <citation type="submission" date="2021-12" db="EMBL/GenBank/DDBJ databases">
        <title>Discovery of the Pendulisporaceae a myxobacterial family with distinct sporulation behavior and unique specialized metabolism.</title>
        <authorList>
            <person name="Garcia R."/>
            <person name="Popoff A."/>
            <person name="Bader C.D."/>
            <person name="Loehr J."/>
            <person name="Walesch S."/>
            <person name="Walt C."/>
            <person name="Boldt J."/>
            <person name="Bunk B."/>
            <person name="Haeckl F.J.F.P.J."/>
            <person name="Gunesch A.P."/>
            <person name="Birkelbach J."/>
            <person name="Nuebel U."/>
            <person name="Pietschmann T."/>
            <person name="Bach T."/>
            <person name="Mueller R."/>
        </authorList>
    </citation>
    <scope>NUCLEOTIDE SEQUENCE</scope>
    <source>
        <strain evidence="1">MSr11367</strain>
    </source>
</reference>
<dbReference type="SUPFAM" id="SSF102588">
    <property type="entry name" value="LmbE-like"/>
    <property type="match status" value="1"/>
</dbReference>
<dbReference type="Pfam" id="PF02585">
    <property type="entry name" value="PIG-L"/>
    <property type="match status" value="1"/>
</dbReference>
<dbReference type="EMBL" id="CP089983">
    <property type="protein sequence ID" value="WXB10464.1"/>
    <property type="molecule type" value="Genomic_DNA"/>
</dbReference>
<protein>
    <submittedName>
        <fullName evidence="1">PIG-L family deacetylase</fullName>
    </submittedName>
</protein>
<dbReference type="InterPro" id="IPR003737">
    <property type="entry name" value="GlcNAc_PI_deacetylase-related"/>
</dbReference>
<name>A0ABZ2LHP2_9BACT</name>
<proteinExistence type="predicted"/>
<dbReference type="InterPro" id="IPR024078">
    <property type="entry name" value="LmbE-like_dom_sf"/>
</dbReference>